<reference evidence="2 3" key="1">
    <citation type="submission" date="2021-03" db="EMBL/GenBank/DDBJ databases">
        <title>Sequencing the genomes of 1000 actinobacteria strains.</title>
        <authorList>
            <person name="Klenk H.-P."/>
        </authorList>
    </citation>
    <scope>NUCLEOTIDE SEQUENCE [LARGE SCALE GENOMIC DNA]</scope>
    <source>
        <strain evidence="2 3">DSM 44580</strain>
    </source>
</reference>
<dbReference type="GO" id="GO:0008168">
    <property type="term" value="F:methyltransferase activity"/>
    <property type="evidence" value="ECO:0007669"/>
    <property type="project" value="UniProtKB-KW"/>
</dbReference>
<dbReference type="InterPro" id="IPR013216">
    <property type="entry name" value="Methyltransf_11"/>
</dbReference>
<proteinExistence type="predicted"/>
<evidence type="ECO:0000313" key="2">
    <source>
        <dbReference type="EMBL" id="MBP2471285.1"/>
    </source>
</evidence>
<comment type="caution">
    <text evidence="2">The sequence shown here is derived from an EMBL/GenBank/DDBJ whole genome shotgun (WGS) entry which is preliminary data.</text>
</comment>
<dbReference type="RefSeq" id="WP_209706176.1">
    <property type="nucleotide sequence ID" value="NZ_JAGIOO010000001.1"/>
</dbReference>
<dbReference type="Proteomes" id="UP001519363">
    <property type="component" value="Unassembled WGS sequence"/>
</dbReference>
<name>A0ABS5A3Y6_9PSEU</name>
<gene>
    <name evidence="2" type="ORF">JOF53_000157</name>
</gene>
<dbReference type="Pfam" id="PF08241">
    <property type="entry name" value="Methyltransf_11"/>
    <property type="match status" value="1"/>
</dbReference>
<keyword evidence="2" id="KW-0489">Methyltransferase</keyword>
<evidence type="ECO:0000259" key="1">
    <source>
        <dbReference type="Pfam" id="PF08241"/>
    </source>
</evidence>
<protein>
    <submittedName>
        <fullName evidence="2">SAM-dependent methyltransferase</fullName>
    </submittedName>
</protein>
<organism evidence="2 3">
    <name type="scientific">Crossiella equi</name>
    <dbReference type="NCBI Taxonomy" id="130796"/>
    <lineage>
        <taxon>Bacteria</taxon>
        <taxon>Bacillati</taxon>
        <taxon>Actinomycetota</taxon>
        <taxon>Actinomycetes</taxon>
        <taxon>Pseudonocardiales</taxon>
        <taxon>Pseudonocardiaceae</taxon>
        <taxon>Crossiella</taxon>
    </lineage>
</organism>
<dbReference type="SUPFAM" id="SSF53335">
    <property type="entry name" value="S-adenosyl-L-methionine-dependent methyltransferases"/>
    <property type="match status" value="1"/>
</dbReference>
<dbReference type="CDD" id="cd02440">
    <property type="entry name" value="AdoMet_MTases"/>
    <property type="match status" value="1"/>
</dbReference>
<dbReference type="EMBL" id="JAGIOO010000001">
    <property type="protein sequence ID" value="MBP2471285.1"/>
    <property type="molecule type" value="Genomic_DNA"/>
</dbReference>
<dbReference type="InterPro" id="IPR029063">
    <property type="entry name" value="SAM-dependent_MTases_sf"/>
</dbReference>
<keyword evidence="2" id="KW-0808">Transferase</keyword>
<sequence length="252" mass="27157">MRTRPAGDFDYETPGIGYAAHRRTDPRIAALVHAALGEARTVLNVGAGAGSYEPADRHVIAVEPSASMRAQRPRHLAPAVNATAEELPFDDNAVDAAMATITVHHWADADRGLRELRRVSAGPVVVLTICAQALAEGWFGEYAPEVVAAEATRFPAVAHIAEVLGGARTTPVPVALDCPDGFTDAYYGRPERFLDPAVRRAQSGWRFAGAEAEARTVAKLRADLESGEWDRRFGHLRTQPEYDSALRLVVAG</sequence>
<feature type="domain" description="Methyltransferase type 11" evidence="1">
    <location>
        <begin position="43"/>
        <end position="119"/>
    </location>
</feature>
<dbReference type="Gene3D" id="3.40.50.150">
    <property type="entry name" value="Vaccinia Virus protein VP39"/>
    <property type="match status" value="1"/>
</dbReference>
<evidence type="ECO:0000313" key="3">
    <source>
        <dbReference type="Proteomes" id="UP001519363"/>
    </source>
</evidence>
<accession>A0ABS5A3Y6</accession>
<keyword evidence="3" id="KW-1185">Reference proteome</keyword>
<dbReference type="GO" id="GO:0032259">
    <property type="term" value="P:methylation"/>
    <property type="evidence" value="ECO:0007669"/>
    <property type="project" value="UniProtKB-KW"/>
</dbReference>